<comment type="subcellular location">
    <subcellularLocation>
        <location evidence="1">Membrane</location>
    </subcellularLocation>
</comment>
<dbReference type="EMBL" id="JASGXD010000009">
    <property type="protein sequence ID" value="KAK6003415.1"/>
    <property type="molecule type" value="Genomic_DNA"/>
</dbReference>
<gene>
    <name evidence="10" type="ORF">QM012_009186</name>
</gene>
<evidence type="ECO:0000313" key="11">
    <source>
        <dbReference type="Proteomes" id="UP001341245"/>
    </source>
</evidence>
<accession>A0ABR0THH8</accession>
<evidence type="ECO:0000256" key="1">
    <source>
        <dbReference type="ARBA" id="ARBA00004370"/>
    </source>
</evidence>
<dbReference type="CDD" id="cd09630">
    <property type="entry name" value="CDH_like_cytochrome"/>
    <property type="match status" value="1"/>
</dbReference>
<evidence type="ECO:0000256" key="5">
    <source>
        <dbReference type="ARBA" id="ARBA00022989"/>
    </source>
</evidence>
<evidence type="ECO:0000259" key="9">
    <source>
        <dbReference type="PROSITE" id="PS50939"/>
    </source>
</evidence>
<dbReference type="CDD" id="cd08760">
    <property type="entry name" value="Cyt_b561_FRRS1_like"/>
    <property type="match status" value="1"/>
</dbReference>
<dbReference type="Proteomes" id="UP001341245">
    <property type="component" value="Unassembled WGS sequence"/>
</dbReference>
<dbReference type="PANTHER" id="PTHR47797:SF3">
    <property type="entry name" value="CYTOCHROME B561 DOMAIN-CONTAINING PROTEIN"/>
    <property type="match status" value="1"/>
</dbReference>
<reference evidence="10 11" key="1">
    <citation type="submission" date="2023-11" db="EMBL/GenBank/DDBJ databases">
        <title>Draft genome sequence and annotation of the polyextremotolerant black yeast-like fungus Aureobasidium pullulans NRRL 62042.</title>
        <authorList>
            <person name="Dielentheis-Frenken M.R.E."/>
            <person name="Wibberg D."/>
            <person name="Blank L.M."/>
            <person name="Tiso T."/>
        </authorList>
    </citation>
    <scope>NUCLEOTIDE SEQUENCE [LARGE SCALE GENOMIC DNA]</scope>
    <source>
        <strain evidence="10 11">NRRL 62042</strain>
    </source>
</reference>
<evidence type="ECO:0000256" key="3">
    <source>
        <dbReference type="ARBA" id="ARBA00022692"/>
    </source>
</evidence>
<dbReference type="PROSITE" id="PS50836">
    <property type="entry name" value="DOMON"/>
    <property type="match status" value="1"/>
</dbReference>
<dbReference type="Pfam" id="PF16010">
    <property type="entry name" value="CDH-cyt"/>
    <property type="match status" value="1"/>
</dbReference>
<evidence type="ECO:0000256" key="6">
    <source>
        <dbReference type="ARBA" id="ARBA00023136"/>
    </source>
</evidence>
<dbReference type="Gene3D" id="1.20.120.1770">
    <property type="match status" value="1"/>
</dbReference>
<dbReference type="Gene3D" id="2.60.40.1210">
    <property type="entry name" value="Cellobiose dehydrogenase, cytochrome domain"/>
    <property type="match status" value="1"/>
</dbReference>
<dbReference type="SUPFAM" id="SSF49344">
    <property type="entry name" value="CBD9-like"/>
    <property type="match status" value="1"/>
</dbReference>
<feature type="domain" description="Cytochrome b561" evidence="9">
    <location>
        <begin position="126"/>
        <end position="338"/>
    </location>
</feature>
<keyword evidence="2" id="KW-0813">Transport</keyword>
<feature type="domain" description="DOMON" evidence="8">
    <location>
        <begin position="1"/>
        <end position="98"/>
    </location>
</feature>
<feature type="transmembrane region" description="Helical" evidence="7">
    <location>
        <begin position="283"/>
        <end position="307"/>
    </location>
</feature>
<comment type="caution">
    <text evidence="10">The sequence shown here is derived from an EMBL/GenBank/DDBJ whole genome shotgun (WGS) entry which is preliminary data.</text>
</comment>
<evidence type="ECO:0000256" key="7">
    <source>
        <dbReference type="SAM" id="Phobius"/>
    </source>
</evidence>
<keyword evidence="3 7" id="KW-0812">Transmembrane</keyword>
<keyword evidence="6 7" id="KW-0472">Membrane</keyword>
<keyword evidence="5 7" id="KW-1133">Transmembrane helix</keyword>
<feature type="transmembrane region" description="Helical" evidence="7">
    <location>
        <begin position="248"/>
        <end position="271"/>
    </location>
</feature>
<name>A0ABR0THH8_AURPU</name>
<evidence type="ECO:0008006" key="12">
    <source>
        <dbReference type="Google" id="ProtNLM"/>
    </source>
</evidence>
<evidence type="ECO:0000256" key="2">
    <source>
        <dbReference type="ARBA" id="ARBA00022448"/>
    </source>
</evidence>
<proteinExistence type="predicted"/>
<dbReference type="PANTHER" id="PTHR47797">
    <property type="entry name" value="DEHYDROGENASE, PUTATIVE (AFU_ORTHOLOGUE AFUA_8G05805)-RELATED"/>
    <property type="match status" value="1"/>
</dbReference>
<dbReference type="InterPro" id="IPR005018">
    <property type="entry name" value="DOMON_domain"/>
</dbReference>
<dbReference type="InterPro" id="IPR006593">
    <property type="entry name" value="Cyt_b561/ferric_Rdtase_TM"/>
</dbReference>
<feature type="transmembrane region" description="Helical" evidence="7">
    <location>
        <begin position="164"/>
        <end position="185"/>
    </location>
</feature>
<feature type="transmembrane region" description="Helical" evidence="7">
    <location>
        <begin position="313"/>
        <end position="333"/>
    </location>
</feature>
<keyword evidence="4" id="KW-0249">Electron transport</keyword>
<keyword evidence="11" id="KW-1185">Reference proteome</keyword>
<evidence type="ECO:0000259" key="8">
    <source>
        <dbReference type="PROSITE" id="PS50836"/>
    </source>
</evidence>
<dbReference type="SMART" id="SM00664">
    <property type="entry name" value="DoH"/>
    <property type="match status" value="1"/>
</dbReference>
<sequence length="364" mass="40121">MSGSSKHSWIAVGTGTEMHDSMMFVLYSDKTNHGATLSTRYSTGEQEPRYLRDMRPETHASNENNTFSVDAHYKNSSVWMQHHIDMNSSKQPFIFALGPKLHGKTGGSPTATIQRHVVYGRFTMDMTQALSSSMPAVNSENGSWISSGASSAFDVSGDFDVGSAIHAVVMGLAFVIVFPLGALLLRFISVRVHYVIQLAASLLVIVGLGTGIYISMEYNKASLRLQSYGSSLILTTSKTQDYMTAHQIIGLIVFAAVIVQLLLGTVHHVIYKRTYKSTRLGRIHLYLGPGILVLGIINAPLGLILGQRSQYNVPYAILVTVLAILFFVARGYLWRSARQDQRVKEDQEELQVPLRTFGSTTKLT</sequence>
<evidence type="ECO:0000256" key="4">
    <source>
        <dbReference type="ARBA" id="ARBA00022982"/>
    </source>
</evidence>
<dbReference type="InterPro" id="IPR015920">
    <property type="entry name" value="Cellobiose_DH-like_cyt"/>
</dbReference>
<dbReference type="SMART" id="SM00665">
    <property type="entry name" value="B561"/>
    <property type="match status" value="1"/>
</dbReference>
<protein>
    <recommendedName>
        <fullName evidence="12">Cytochrome b561 domain-containing protein</fullName>
    </recommendedName>
</protein>
<feature type="transmembrane region" description="Helical" evidence="7">
    <location>
        <begin position="192"/>
        <end position="214"/>
    </location>
</feature>
<dbReference type="PROSITE" id="PS50939">
    <property type="entry name" value="CYTOCHROME_B561"/>
    <property type="match status" value="1"/>
</dbReference>
<evidence type="ECO:0000313" key="10">
    <source>
        <dbReference type="EMBL" id="KAK6003415.1"/>
    </source>
</evidence>
<organism evidence="10 11">
    <name type="scientific">Aureobasidium pullulans</name>
    <name type="common">Black yeast</name>
    <name type="synonym">Pullularia pullulans</name>
    <dbReference type="NCBI Taxonomy" id="5580"/>
    <lineage>
        <taxon>Eukaryota</taxon>
        <taxon>Fungi</taxon>
        <taxon>Dikarya</taxon>
        <taxon>Ascomycota</taxon>
        <taxon>Pezizomycotina</taxon>
        <taxon>Dothideomycetes</taxon>
        <taxon>Dothideomycetidae</taxon>
        <taxon>Dothideales</taxon>
        <taxon>Saccotheciaceae</taxon>
        <taxon>Aureobasidium</taxon>
    </lineage>
</organism>